<proteinExistence type="predicted"/>
<dbReference type="RefSeq" id="WP_185139781.1">
    <property type="nucleotide sequence ID" value="NZ_JACJVR010000143.1"/>
</dbReference>
<keyword evidence="2" id="KW-1185">Reference proteome</keyword>
<comment type="caution">
    <text evidence="1">The sequence shown here is derived from an EMBL/GenBank/DDBJ whole genome shotgun (WGS) entry which is preliminary data.</text>
</comment>
<evidence type="ECO:0000313" key="1">
    <source>
        <dbReference type="EMBL" id="MBB6695832.1"/>
    </source>
</evidence>
<dbReference type="AlphaFoldDB" id="A0A841U821"/>
<sequence>MAVLLCLVGTAAACGSAKEARDPQSTNGKAEEKYANLNLRVIGPKGERVVGDRSVVRKAMDILSTEPETNSIVSMSRPADYRIETINTSPTVSYEPLEYHIWLSPKKDILEVVKEPSGKYWALPEKDSRTLLGILSA</sequence>
<dbReference type="EMBL" id="JACJVR010000143">
    <property type="protein sequence ID" value="MBB6695832.1"/>
    <property type="molecule type" value="Genomic_DNA"/>
</dbReference>
<evidence type="ECO:0000313" key="2">
    <source>
        <dbReference type="Proteomes" id="UP000553776"/>
    </source>
</evidence>
<accession>A0A841U821</accession>
<gene>
    <name evidence="1" type="ORF">H7B90_31005</name>
</gene>
<protein>
    <submittedName>
        <fullName evidence="1">Uncharacterized protein</fullName>
    </submittedName>
</protein>
<reference evidence="1 2" key="1">
    <citation type="submission" date="2020-08" db="EMBL/GenBank/DDBJ databases">
        <title>Cohnella phylogeny.</title>
        <authorList>
            <person name="Dunlap C."/>
        </authorList>
    </citation>
    <scope>NUCLEOTIDE SEQUENCE [LARGE SCALE GENOMIC DNA]</scope>
    <source>
        <strain evidence="1 2">DSM 25239</strain>
    </source>
</reference>
<dbReference type="Proteomes" id="UP000553776">
    <property type="component" value="Unassembled WGS sequence"/>
</dbReference>
<organism evidence="1 2">
    <name type="scientific">Cohnella xylanilytica</name>
    <dbReference type="NCBI Taxonomy" id="557555"/>
    <lineage>
        <taxon>Bacteria</taxon>
        <taxon>Bacillati</taxon>
        <taxon>Bacillota</taxon>
        <taxon>Bacilli</taxon>
        <taxon>Bacillales</taxon>
        <taxon>Paenibacillaceae</taxon>
        <taxon>Cohnella</taxon>
    </lineage>
</organism>
<name>A0A841U821_9BACL</name>